<evidence type="ECO:0000256" key="2">
    <source>
        <dbReference type="ARBA" id="ARBA00005801"/>
    </source>
</evidence>
<keyword evidence="14" id="KW-1185">Reference proteome</keyword>
<dbReference type="EMBL" id="SOFI01000003">
    <property type="protein sequence ID" value="TFB79711.1"/>
    <property type="molecule type" value="Genomic_DNA"/>
</dbReference>
<evidence type="ECO:0000256" key="9">
    <source>
        <dbReference type="RuleBase" id="RU003794"/>
    </source>
</evidence>
<feature type="domain" description="Prepilin peptidase A24 N-terminal" evidence="12">
    <location>
        <begin position="12"/>
        <end position="94"/>
    </location>
</feature>
<dbReference type="EC" id="2.1.1.-" evidence="9"/>
<keyword evidence="9" id="KW-0511">Multifunctional enzyme</keyword>
<gene>
    <name evidence="13" type="ORF">E3N84_06440</name>
</gene>
<dbReference type="GO" id="GO:0008168">
    <property type="term" value="F:methyltransferase activity"/>
    <property type="evidence" value="ECO:0007669"/>
    <property type="project" value="UniProtKB-KW"/>
</dbReference>
<dbReference type="EC" id="3.4.23.43" evidence="9"/>
<dbReference type="PANTHER" id="PTHR30487:SF0">
    <property type="entry name" value="PREPILIN LEADER PEPTIDASE_N-METHYLTRANSFERASE-RELATED"/>
    <property type="match status" value="1"/>
</dbReference>
<comment type="function">
    <text evidence="9">Plays an essential role in type IV pili and type II pseudopili formation by proteolytically removing the leader sequence from substrate proteins and subsequently monomethylating the alpha-amino group of the newly exposed N-terminal phenylalanine.</text>
</comment>
<evidence type="ECO:0000256" key="6">
    <source>
        <dbReference type="ARBA" id="ARBA00022989"/>
    </source>
</evidence>
<comment type="caution">
    <text evidence="13">The sequence shown here is derived from an EMBL/GenBank/DDBJ whole genome shotgun (WGS) entry which is preliminary data.</text>
</comment>
<evidence type="ECO:0000259" key="12">
    <source>
        <dbReference type="Pfam" id="PF06750"/>
    </source>
</evidence>
<dbReference type="InterPro" id="IPR050882">
    <property type="entry name" value="Prepilin_peptidase/N-MTase"/>
</dbReference>
<keyword evidence="9" id="KW-0645">Protease</keyword>
<dbReference type="Proteomes" id="UP000298488">
    <property type="component" value="Unassembled WGS sequence"/>
</dbReference>
<evidence type="ECO:0000313" key="14">
    <source>
        <dbReference type="Proteomes" id="UP000298488"/>
    </source>
</evidence>
<dbReference type="OrthoDB" id="2087435at2"/>
<comment type="similarity">
    <text evidence="2 8">Belongs to the peptidase A24 family.</text>
</comment>
<evidence type="ECO:0000256" key="1">
    <source>
        <dbReference type="ARBA" id="ARBA00004429"/>
    </source>
</evidence>
<keyword evidence="9" id="KW-0489">Methyltransferase</keyword>
<dbReference type="Pfam" id="PF01478">
    <property type="entry name" value="Peptidase_A24"/>
    <property type="match status" value="1"/>
</dbReference>
<dbReference type="PRINTS" id="PR00864">
    <property type="entry name" value="PREPILNPTASE"/>
</dbReference>
<proteinExistence type="inferred from homology"/>
<evidence type="ECO:0000259" key="11">
    <source>
        <dbReference type="Pfam" id="PF01478"/>
    </source>
</evidence>
<feature type="domain" description="Prepilin type IV endopeptidase peptidase" evidence="11">
    <location>
        <begin position="123"/>
        <end position="234"/>
    </location>
</feature>
<dbReference type="InterPro" id="IPR014032">
    <property type="entry name" value="Peptidase_A24A_bac"/>
</dbReference>
<feature type="transmembrane region" description="Helical" evidence="10">
    <location>
        <begin position="77"/>
        <end position="97"/>
    </location>
</feature>
<dbReference type="RefSeq" id="WP_104095582.1">
    <property type="nucleotide sequence ID" value="NZ_JACHBP010000001.1"/>
</dbReference>
<keyword evidence="9" id="KW-0378">Hydrolase</keyword>
<evidence type="ECO:0000256" key="4">
    <source>
        <dbReference type="ARBA" id="ARBA00022519"/>
    </source>
</evidence>
<keyword evidence="7 10" id="KW-0472">Membrane</keyword>
<reference evidence="13 14" key="1">
    <citation type="submission" date="2019-03" db="EMBL/GenBank/DDBJ databases">
        <title>Genomics of glacier-inhabiting Cryobacterium strains.</title>
        <authorList>
            <person name="Liu Q."/>
            <person name="Xin Y.-H."/>
        </authorList>
    </citation>
    <scope>NUCLEOTIDE SEQUENCE [LARGE SCALE GENOMIC DNA]</scope>
    <source>
        <strain evidence="13 14">CGMCC 1.10440</strain>
    </source>
</reference>
<feature type="transmembrane region" description="Helical" evidence="10">
    <location>
        <begin position="256"/>
        <end position="278"/>
    </location>
</feature>
<keyword evidence="9" id="KW-0808">Transferase</keyword>
<evidence type="ECO:0000256" key="10">
    <source>
        <dbReference type="SAM" id="Phobius"/>
    </source>
</evidence>
<dbReference type="Gene3D" id="1.20.120.1220">
    <property type="match status" value="1"/>
</dbReference>
<evidence type="ECO:0000256" key="3">
    <source>
        <dbReference type="ARBA" id="ARBA00022475"/>
    </source>
</evidence>
<evidence type="ECO:0000313" key="13">
    <source>
        <dbReference type="EMBL" id="TFB79711.1"/>
    </source>
</evidence>
<name>A0A4R8V977_9MICO</name>
<accession>A0A4R8V977</accession>
<evidence type="ECO:0000256" key="5">
    <source>
        <dbReference type="ARBA" id="ARBA00022692"/>
    </source>
</evidence>
<dbReference type="GO" id="GO:0005886">
    <property type="term" value="C:plasma membrane"/>
    <property type="evidence" value="ECO:0007669"/>
    <property type="project" value="UniProtKB-SubCell"/>
</dbReference>
<keyword evidence="5 9" id="KW-0812">Transmembrane</keyword>
<organism evidence="13 14">
    <name type="scientific">Terrimesophilobacter mesophilus</name>
    <dbReference type="NCBI Taxonomy" id="433647"/>
    <lineage>
        <taxon>Bacteria</taxon>
        <taxon>Bacillati</taxon>
        <taxon>Actinomycetota</taxon>
        <taxon>Actinomycetes</taxon>
        <taxon>Micrococcales</taxon>
        <taxon>Microbacteriaceae</taxon>
        <taxon>Terrimesophilobacter</taxon>
    </lineage>
</organism>
<keyword evidence="3" id="KW-1003">Cell membrane</keyword>
<dbReference type="GO" id="GO:0032259">
    <property type="term" value="P:methylation"/>
    <property type="evidence" value="ECO:0007669"/>
    <property type="project" value="UniProtKB-KW"/>
</dbReference>
<dbReference type="InterPro" id="IPR000045">
    <property type="entry name" value="Prepilin_IV_endopep_pep"/>
</dbReference>
<feature type="transmembrane region" description="Helical" evidence="10">
    <location>
        <begin position="112"/>
        <end position="133"/>
    </location>
</feature>
<keyword evidence="6 10" id="KW-1133">Transmembrane helix</keyword>
<dbReference type="PANTHER" id="PTHR30487">
    <property type="entry name" value="TYPE 4 PREPILIN-LIKE PROTEINS LEADER PEPTIDE-PROCESSING ENZYME"/>
    <property type="match status" value="1"/>
</dbReference>
<keyword evidence="4" id="KW-0997">Cell inner membrane</keyword>
<protein>
    <recommendedName>
        <fullName evidence="9">Prepilin leader peptidase/N-methyltransferase</fullName>
        <ecNumber evidence="9">2.1.1.-</ecNumber>
        <ecNumber evidence="9">3.4.23.43</ecNumber>
    </recommendedName>
</protein>
<dbReference type="InterPro" id="IPR010627">
    <property type="entry name" value="Prepilin_pept_A24_N"/>
</dbReference>
<feature type="transmembrane region" description="Helical" evidence="10">
    <location>
        <begin position="203"/>
        <end position="236"/>
    </location>
</feature>
<dbReference type="Pfam" id="PF06750">
    <property type="entry name" value="A24_N_bact"/>
    <property type="match status" value="1"/>
</dbReference>
<evidence type="ECO:0000256" key="8">
    <source>
        <dbReference type="RuleBase" id="RU003793"/>
    </source>
</evidence>
<dbReference type="AlphaFoldDB" id="A0A4R8V977"/>
<comment type="subcellular location">
    <subcellularLocation>
        <location evidence="1">Cell inner membrane</location>
        <topology evidence="1">Multi-pass membrane protein</topology>
    </subcellularLocation>
    <subcellularLocation>
        <location evidence="9">Cell membrane</location>
        <topology evidence="9">Multi-pass membrane protein</topology>
    </subcellularLocation>
</comment>
<sequence>MLASVVVPLVGVFGLLIGSFLNVVVYRVPAKRSIVSPPSACPHCGAPIRPGDNIPVVSWIVLRGKCRDCKAPISIRYPLVEFGTGVAFAGVALWFFLTQLPGGSSPSASDTAASALALVAYLYLAAISIALALIDIDTHTLPNRIVLPAYLVGAVLLGVSGLLAGDFAALATAAIGAAALFLFYFLLVIAYPRGMGMGDVKLAGVLGLFLGFVGWQSIVVGAFGAFLLGGVFSLVLVALRRASRKTAVPFGPWMLLGAWLGILFGNDIMSTYLGLFGIS</sequence>
<feature type="transmembrane region" description="Helical" evidence="10">
    <location>
        <begin position="145"/>
        <end position="164"/>
    </location>
</feature>
<feature type="transmembrane region" description="Helical" evidence="10">
    <location>
        <begin position="170"/>
        <end position="191"/>
    </location>
</feature>
<evidence type="ECO:0000256" key="7">
    <source>
        <dbReference type="ARBA" id="ARBA00023136"/>
    </source>
</evidence>
<dbReference type="GO" id="GO:0004190">
    <property type="term" value="F:aspartic-type endopeptidase activity"/>
    <property type="evidence" value="ECO:0007669"/>
    <property type="project" value="UniProtKB-EC"/>
</dbReference>
<comment type="catalytic activity">
    <reaction evidence="9">
        <text>Typically cleaves a -Gly-|-Phe- bond to release an N-terminal, basic peptide of 5-8 residues from type IV prepilin, and then N-methylates the new N-terminal amino group, the methyl donor being S-adenosyl-L-methionine.</text>
        <dbReference type="EC" id="3.4.23.43"/>
    </reaction>
</comment>
<dbReference type="GO" id="GO:0006465">
    <property type="term" value="P:signal peptide processing"/>
    <property type="evidence" value="ECO:0007669"/>
    <property type="project" value="TreeGrafter"/>
</dbReference>
<feature type="transmembrane region" description="Helical" evidence="10">
    <location>
        <begin position="6"/>
        <end position="26"/>
    </location>
</feature>